<keyword evidence="4 7" id="KW-0812">Transmembrane</keyword>
<evidence type="ECO:0000256" key="6">
    <source>
        <dbReference type="ARBA" id="ARBA00023136"/>
    </source>
</evidence>
<feature type="transmembrane region" description="Helical" evidence="7">
    <location>
        <begin position="99"/>
        <end position="121"/>
    </location>
</feature>
<gene>
    <name evidence="9" type="ORF">UFOPK1689_00630</name>
</gene>
<dbReference type="GO" id="GO:0055085">
    <property type="term" value="P:transmembrane transport"/>
    <property type="evidence" value="ECO:0007669"/>
    <property type="project" value="InterPro"/>
</dbReference>
<evidence type="ECO:0000256" key="3">
    <source>
        <dbReference type="ARBA" id="ARBA00022475"/>
    </source>
</evidence>
<feature type="transmembrane region" description="Helical" evidence="7">
    <location>
        <begin position="127"/>
        <end position="146"/>
    </location>
</feature>
<reference evidence="9" key="1">
    <citation type="submission" date="2020-05" db="EMBL/GenBank/DDBJ databases">
        <authorList>
            <person name="Chiriac C."/>
            <person name="Salcher M."/>
            <person name="Ghai R."/>
            <person name="Kavagutti S V."/>
        </authorList>
    </citation>
    <scope>NUCLEOTIDE SEQUENCE</scope>
</reference>
<evidence type="ECO:0000256" key="1">
    <source>
        <dbReference type="ARBA" id="ARBA00004651"/>
    </source>
</evidence>
<organism evidence="9">
    <name type="scientific">freshwater metagenome</name>
    <dbReference type="NCBI Taxonomy" id="449393"/>
    <lineage>
        <taxon>unclassified sequences</taxon>
        <taxon>metagenomes</taxon>
        <taxon>ecological metagenomes</taxon>
    </lineage>
</organism>
<accession>A0A6J6E5E6</accession>
<evidence type="ECO:0000256" key="2">
    <source>
        <dbReference type="ARBA" id="ARBA00022448"/>
    </source>
</evidence>
<dbReference type="AlphaFoldDB" id="A0A6J6E5E6"/>
<proteinExistence type="predicted"/>
<evidence type="ECO:0000256" key="4">
    <source>
        <dbReference type="ARBA" id="ARBA00022692"/>
    </source>
</evidence>
<evidence type="ECO:0000313" key="9">
    <source>
        <dbReference type="EMBL" id="CAB4570435.1"/>
    </source>
</evidence>
<dbReference type="InterPro" id="IPR000515">
    <property type="entry name" value="MetI-like"/>
</dbReference>
<keyword evidence="2" id="KW-0813">Transport</keyword>
<feature type="transmembrane region" description="Helical" evidence="7">
    <location>
        <begin position="222"/>
        <end position="241"/>
    </location>
</feature>
<keyword evidence="6 7" id="KW-0472">Membrane</keyword>
<keyword evidence="3" id="KW-1003">Cell membrane</keyword>
<protein>
    <submittedName>
        <fullName evidence="9">Unannotated protein</fullName>
    </submittedName>
</protein>
<feature type="domain" description="ABC transmembrane type-1" evidence="8">
    <location>
        <begin position="61"/>
        <end position="241"/>
    </location>
</feature>
<dbReference type="PROSITE" id="PS50928">
    <property type="entry name" value="ABC_TM1"/>
    <property type="match status" value="1"/>
</dbReference>
<evidence type="ECO:0000256" key="7">
    <source>
        <dbReference type="SAM" id="Phobius"/>
    </source>
</evidence>
<evidence type="ECO:0000256" key="5">
    <source>
        <dbReference type="ARBA" id="ARBA00022989"/>
    </source>
</evidence>
<dbReference type="Gene3D" id="1.10.3720.10">
    <property type="entry name" value="MetI-like"/>
    <property type="match status" value="1"/>
</dbReference>
<sequence length="260" mass="28680">MKHLRNRPELILSPVVFVVFVALWENIVNLLEVDEIILPTPSRIGDALLVQFQAPIFWSNLWVTTQEALLGFAFATLFAIIAGTFISQIRIVDKTFMPYLVGFQAIPKVALAPIFLIWFGLGQTSKVVLAATIAFFPILINIIEGLKSADNDQIRMLRVFGASRSQIFFKVQIPCALPFFFAGLDVGILLAILGAVVGEFLGSQAGLGNMVLVAQFNFETPTMFAILLVLSAMGIIAHIIVKAFQRKFAFWGDNSNFIGN</sequence>
<dbReference type="PANTHER" id="PTHR30151">
    <property type="entry name" value="ALKANE SULFONATE ABC TRANSPORTER-RELATED, MEMBRANE SUBUNIT"/>
    <property type="match status" value="1"/>
</dbReference>
<comment type="subcellular location">
    <subcellularLocation>
        <location evidence="1">Cell membrane</location>
        <topology evidence="1">Multi-pass membrane protein</topology>
    </subcellularLocation>
</comment>
<feature type="transmembrane region" description="Helical" evidence="7">
    <location>
        <begin position="167"/>
        <end position="197"/>
    </location>
</feature>
<feature type="transmembrane region" description="Helical" evidence="7">
    <location>
        <begin position="68"/>
        <end position="87"/>
    </location>
</feature>
<keyword evidence="5 7" id="KW-1133">Transmembrane helix</keyword>
<dbReference type="EMBL" id="CAEZTN010000014">
    <property type="protein sequence ID" value="CAB4570435.1"/>
    <property type="molecule type" value="Genomic_DNA"/>
</dbReference>
<evidence type="ECO:0000259" key="8">
    <source>
        <dbReference type="PROSITE" id="PS50928"/>
    </source>
</evidence>
<dbReference type="GO" id="GO:0005886">
    <property type="term" value="C:plasma membrane"/>
    <property type="evidence" value="ECO:0007669"/>
    <property type="project" value="UniProtKB-SubCell"/>
</dbReference>
<name>A0A6J6E5E6_9ZZZZ</name>
<dbReference type="SUPFAM" id="SSF161098">
    <property type="entry name" value="MetI-like"/>
    <property type="match status" value="1"/>
</dbReference>
<dbReference type="CDD" id="cd06261">
    <property type="entry name" value="TM_PBP2"/>
    <property type="match status" value="1"/>
</dbReference>
<dbReference type="InterPro" id="IPR035906">
    <property type="entry name" value="MetI-like_sf"/>
</dbReference>
<dbReference type="Pfam" id="PF00528">
    <property type="entry name" value="BPD_transp_1"/>
    <property type="match status" value="1"/>
</dbReference>
<feature type="transmembrane region" description="Helical" evidence="7">
    <location>
        <begin position="12"/>
        <end position="31"/>
    </location>
</feature>
<dbReference type="PANTHER" id="PTHR30151:SF20">
    <property type="entry name" value="ABC TRANSPORTER PERMEASE PROTEIN HI_0355-RELATED"/>
    <property type="match status" value="1"/>
</dbReference>